<organism evidence="3 4">
    <name type="scientific">Gilliamella apis</name>
    <dbReference type="NCBI Taxonomy" id="1970738"/>
    <lineage>
        <taxon>Bacteria</taxon>
        <taxon>Pseudomonadati</taxon>
        <taxon>Pseudomonadota</taxon>
        <taxon>Gammaproteobacteria</taxon>
        <taxon>Orbales</taxon>
        <taxon>Orbaceae</taxon>
        <taxon>Gilliamella</taxon>
    </lineage>
</organism>
<dbReference type="Pfam" id="PF04954">
    <property type="entry name" value="SIP"/>
    <property type="match status" value="1"/>
</dbReference>
<comment type="similarity">
    <text evidence="1">Belongs to the SIP oxidoreductase family.</text>
</comment>
<dbReference type="InterPro" id="IPR007037">
    <property type="entry name" value="SIP_rossman_dom"/>
</dbReference>
<gene>
    <name evidence="3" type="ORF">B6D06_02320</name>
</gene>
<dbReference type="Pfam" id="PF08021">
    <property type="entry name" value="FAD_binding_9"/>
    <property type="match status" value="1"/>
</dbReference>
<dbReference type="PANTHER" id="PTHR30157">
    <property type="entry name" value="FERRIC REDUCTASE, NADPH-DEPENDENT"/>
    <property type="match status" value="1"/>
</dbReference>
<accession>A0A242NWU9</accession>
<dbReference type="SUPFAM" id="SSF63380">
    <property type="entry name" value="Riboflavin synthase domain-like"/>
    <property type="match status" value="1"/>
</dbReference>
<evidence type="ECO:0000313" key="3">
    <source>
        <dbReference type="EMBL" id="OTQ51965.1"/>
    </source>
</evidence>
<dbReference type="OrthoDB" id="9814826at2"/>
<dbReference type="CDD" id="cd06193">
    <property type="entry name" value="siderophore_interacting"/>
    <property type="match status" value="1"/>
</dbReference>
<dbReference type="EMBL" id="NASK01000075">
    <property type="protein sequence ID" value="OTQ51965.1"/>
    <property type="molecule type" value="Genomic_DNA"/>
</dbReference>
<proteinExistence type="inferred from homology"/>
<dbReference type="PROSITE" id="PS51384">
    <property type="entry name" value="FAD_FR"/>
    <property type="match status" value="1"/>
</dbReference>
<dbReference type="PANTHER" id="PTHR30157:SF0">
    <property type="entry name" value="NADPH-DEPENDENT FERRIC-CHELATE REDUCTASE"/>
    <property type="match status" value="1"/>
</dbReference>
<dbReference type="InterPro" id="IPR017938">
    <property type="entry name" value="Riboflavin_synthase-like_b-brl"/>
</dbReference>
<dbReference type="GO" id="GO:0016491">
    <property type="term" value="F:oxidoreductase activity"/>
    <property type="evidence" value="ECO:0007669"/>
    <property type="project" value="InterPro"/>
</dbReference>
<protein>
    <recommendedName>
        <fullName evidence="2">FAD-binding FR-type domain-containing protein</fullName>
    </recommendedName>
</protein>
<name>A0A242NWU9_9GAMM</name>
<sequence length="275" mass="31627">MMFLLYQQYKDHHMQEKPRKAIINALLTVIKVEQLSHSFLRLHFSCDKPLMVNPNWICPHLKLLFADPLTDEITFPQLDENNKIMVSDRIRQLARSYSIRGYDESTNQLIIDFAIHSHGLATCWAQKAKVGDQVGIVGTAGKLEFDNQFLVLMGDISAAPTICYTVENLPSSQKALAFIEVNHKTDIVELPINKNVTVQWFVKDVNAPNQLIETIMNIDLSDQENILFWGGMERSLAQQLRHSIKDKYLNLEPNAIQITSYWREGFAEGEFKHRD</sequence>
<dbReference type="Proteomes" id="UP000194968">
    <property type="component" value="Unassembled WGS sequence"/>
</dbReference>
<dbReference type="InterPro" id="IPR013113">
    <property type="entry name" value="SIP_FAD-bd"/>
</dbReference>
<dbReference type="Gene3D" id="3.40.50.80">
    <property type="entry name" value="Nucleotide-binding domain of ferredoxin-NADP reductase (FNR) module"/>
    <property type="match status" value="1"/>
</dbReference>
<dbReference type="Gene3D" id="2.40.30.10">
    <property type="entry name" value="Translation factors"/>
    <property type="match status" value="1"/>
</dbReference>
<dbReference type="InterPro" id="IPR017927">
    <property type="entry name" value="FAD-bd_FR_type"/>
</dbReference>
<dbReference type="AlphaFoldDB" id="A0A242NWU9"/>
<dbReference type="InterPro" id="IPR039261">
    <property type="entry name" value="FNR_nucleotide-bd"/>
</dbReference>
<evidence type="ECO:0000256" key="1">
    <source>
        <dbReference type="ARBA" id="ARBA00035644"/>
    </source>
</evidence>
<evidence type="ECO:0000259" key="2">
    <source>
        <dbReference type="PROSITE" id="PS51384"/>
    </source>
</evidence>
<evidence type="ECO:0000313" key="4">
    <source>
        <dbReference type="Proteomes" id="UP000194968"/>
    </source>
</evidence>
<dbReference type="InterPro" id="IPR039374">
    <property type="entry name" value="SIP_fam"/>
</dbReference>
<reference evidence="3 4" key="1">
    <citation type="submission" date="2017-03" db="EMBL/GenBank/DDBJ databases">
        <title>Comparative genomics of honeybee gut symbionts reveal geographically distinct and subgroup specific antibiotic resistance.</title>
        <authorList>
            <person name="Ludvigsen J."/>
            <person name="Porcellato D."/>
            <person name="Labee-Lund T.M."/>
            <person name="Amdam G.V."/>
            <person name="Rudi K."/>
        </authorList>
    </citation>
    <scope>NUCLEOTIDE SEQUENCE [LARGE SCALE GENOMIC DNA]</scope>
    <source>
        <strain evidence="3 4">A-4-12</strain>
    </source>
</reference>
<feature type="domain" description="FAD-binding FR-type" evidence="2">
    <location>
        <begin position="22"/>
        <end position="146"/>
    </location>
</feature>
<comment type="caution">
    <text evidence="3">The sequence shown here is derived from an EMBL/GenBank/DDBJ whole genome shotgun (WGS) entry which is preliminary data.</text>
</comment>